<dbReference type="RefSeq" id="WP_320425043.1">
    <property type="nucleotide sequence ID" value="NZ_JAXCLA010000007.1"/>
</dbReference>
<gene>
    <name evidence="3" type="ORF">SNE35_21385</name>
</gene>
<organism evidence="3 4">
    <name type="scientific">Roseateles agri</name>
    <dbReference type="NCBI Taxonomy" id="3098619"/>
    <lineage>
        <taxon>Bacteria</taxon>
        <taxon>Pseudomonadati</taxon>
        <taxon>Pseudomonadota</taxon>
        <taxon>Betaproteobacteria</taxon>
        <taxon>Burkholderiales</taxon>
        <taxon>Sphaerotilaceae</taxon>
        <taxon>Roseateles</taxon>
    </lineage>
</organism>
<name>A0ABU5DN16_9BURK</name>
<feature type="region of interest" description="Disordered" evidence="1">
    <location>
        <begin position="1"/>
        <end position="20"/>
    </location>
</feature>
<protein>
    <submittedName>
        <fullName evidence="3">Helix-turn-helix domain-containing protein</fullName>
    </submittedName>
</protein>
<evidence type="ECO:0000313" key="3">
    <source>
        <dbReference type="EMBL" id="MDY0747075.1"/>
    </source>
</evidence>
<sequence>MTDATTSGLSEAPAGAPRTAGAWLRDARQQRGLHIAALAAMLKVPQAKLEALEADRWQDLTDMTFVRALAKAVCRALKVEAEPVLALLPRGGERELDVSRGINTPFRERSARDEGLSLAVLQKPMIWGPALLLAGAAALYLLPNRLLEPAPTAAPSAAASAPVEETPVLAAAPEPAASEAAAPVLAAVPLATPPAVTTASAPVPAAPVASRPQPQAPAQVAAVPASAPPAAGMLPVKVHVTAESWVSVTDAQGQVLLSKLVRPGEDPELAGQPPLKVTIGNVSGTTLSVRGTPFDLNTRNKDNVARFELN</sequence>
<feature type="domain" description="Cytoskeleton protein RodZ-like C-terminal" evidence="2">
    <location>
        <begin position="238"/>
        <end position="308"/>
    </location>
</feature>
<reference evidence="3 4" key="1">
    <citation type="submission" date="2023-11" db="EMBL/GenBank/DDBJ databases">
        <title>Paucibacter sp. nov., isolated from fresh soil in Korea.</title>
        <authorList>
            <person name="Le N.T.T."/>
        </authorList>
    </citation>
    <scope>NUCLEOTIDE SEQUENCE [LARGE SCALE GENOMIC DNA]</scope>
    <source>
        <strain evidence="3 4">R3-3</strain>
    </source>
</reference>
<keyword evidence="4" id="KW-1185">Reference proteome</keyword>
<dbReference type="InterPro" id="IPR010982">
    <property type="entry name" value="Lambda_DNA-bd_dom_sf"/>
</dbReference>
<dbReference type="SUPFAM" id="SSF47413">
    <property type="entry name" value="lambda repressor-like DNA-binding domains"/>
    <property type="match status" value="1"/>
</dbReference>
<dbReference type="InterPro" id="IPR025194">
    <property type="entry name" value="RodZ-like_C"/>
</dbReference>
<dbReference type="Pfam" id="PF13413">
    <property type="entry name" value="HTH_25"/>
    <property type="match status" value="1"/>
</dbReference>
<dbReference type="EMBL" id="JAXCLA010000007">
    <property type="protein sequence ID" value="MDY0747075.1"/>
    <property type="molecule type" value="Genomic_DNA"/>
</dbReference>
<accession>A0ABU5DN16</accession>
<dbReference type="PANTHER" id="PTHR34475">
    <property type="match status" value="1"/>
</dbReference>
<dbReference type="Gene3D" id="1.10.260.40">
    <property type="entry name" value="lambda repressor-like DNA-binding domains"/>
    <property type="match status" value="1"/>
</dbReference>
<proteinExistence type="predicted"/>
<comment type="caution">
    <text evidence="3">The sequence shown here is derived from an EMBL/GenBank/DDBJ whole genome shotgun (WGS) entry which is preliminary data.</text>
</comment>
<dbReference type="InterPro" id="IPR001387">
    <property type="entry name" value="Cro/C1-type_HTH"/>
</dbReference>
<evidence type="ECO:0000259" key="2">
    <source>
        <dbReference type="Pfam" id="PF13464"/>
    </source>
</evidence>
<dbReference type="PANTHER" id="PTHR34475:SF1">
    <property type="entry name" value="CYTOSKELETON PROTEIN RODZ"/>
    <property type="match status" value="1"/>
</dbReference>
<evidence type="ECO:0000256" key="1">
    <source>
        <dbReference type="SAM" id="MobiDB-lite"/>
    </source>
</evidence>
<dbReference type="Pfam" id="PF13464">
    <property type="entry name" value="RodZ_C"/>
    <property type="match status" value="1"/>
</dbReference>
<dbReference type="CDD" id="cd00093">
    <property type="entry name" value="HTH_XRE"/>
    <property type="match status" value="1"/>
</dbReference>
<dbReference type="Proteomes" id="UP001285263">
    <property type="component" value="Unassembled WGS sequence"/>
</dbReference>
<evidence type="ECO:0000313" key="4">
    <source>
        <dbReference type="Proteomes" id="UP001285263"/>
    </source>
</evidence>
<dbReference type="InterPro" id="IPR050400">
    <property type="entry name" value="Bact_Cytoskel_RodZ"/>
</dbReference>